<evidence type="ECO:0000313" key="2">
    <source>
        <dbReference type="Proteomes" id="UP000298663"/>
    </source>
</evidence>
<reference evidence="1 2" key="2">
    <citation type="journal article" date="2019" name="G3 (Bethesda)">
        <title>Hybrid Assembly of the Genome of the Entomopathogenic Nematode Steinernema carpocapsae Identifies the X-Chromosome.</title>
        <authorList>
            <person name="Serra L."/>
            <person name="Macchietto M."/>
            <person name="Macias-Munoz A."/>
            <person name="McGill C.J."/>
            <person name="Rodriguez I.M."/>
            <person name="Rodriguez B."/>
            <person name="Murad R."/>
            <person name="Mortazavi A."/>
        </authorList>
    </citation>
    <scope>NUCLEOTIDE SEQUENCE [LARGE SCALE GENOMIC DNA]</scope>
    <source>
        <strain evidence="1 2">ALL</strain>
    </source>
</reference>
<accession>A0A4V6A1S2</accession>
<dbReference type="AlphaFoldDB" id="A0A4V6A1S2"/>
<dbReference type="Proteomes" id="UP000298663">
    <property type="component" value="Unassembled WGS sequence"/>
</dbReference>
<proteinExistence type="predicted"/>
<organism evidence="1 2">
    <name type="scientific">Steinernema carpocapsae</name>
    <name type="common">Entomopathogenic nematode</name>
    <dbReference type="NCBI Taxonomy" id="34508"/>
    <lineage>
        <taxon>Eukaryota</taxon>
        <taxon>Metazoa</taxon>
        <taxon>Ecdysozoa</taxon>
        <taxon>Nematoda</taxon>
        <taxon>Chromadorea</taxon>
        <taxon>Rhabditida</taxon>
        <taxon>Tylenchina</taxon>
        <taxon>Panagrolaimomorpha</taxon>
        <taxon>Strongyloidoidea</taxon>
        <taxon>Steinernematidae</taxon>
        <taxon>Steinernema</taxon>
    </lineage>
</organism>
<name>A0A4V6A1S2_STECR</name>
<dbReference type="EMBL" id="AZBU02000005">
    <property type="protein sequence ID" value="TKR76175.1"/>
    <property type="molecule type" value="Genomic_DNA"/>
</dbReference>
<comment type="caution">
    <text evidence="1">The sequence shown here is derived from an EMBL/GenBank/DDBJ whole genome shotgun (WGS) entry which is preliminary data.</text>
</comment>
<reference evidence="1 2" key="1">
    <citation type="journal article" date="2015" name="Genome Biol.">
        <title>Comparative genomics of Steinernema reveals deeply conserved gene regulatory networks.</title>
        <authorList>
            <person name="Dillman A.R."/>
            <person name="Macchietto M."/>
            <person name="Porter C.F."/>
            <person name="Rogers A."/>
            <person name="Williams B."/>
            <person name="Antoshechkin I."/>
            <person name="Lee M.M."/>
            <person name="Goodwin Z."/>
            <person name="Lu X."/>
            <person name="Lewis E.E."/>
            <person name="Goodrich-Blair H."/>
            <person name="Stock S.P."/>
            <person name="Adams B.J."/>
            <person name="Sternberg P.W."/>
            <person name="Mortazavi A."/>
        </authorList>
    </citation>
    <scope>NUCLEOTIDE SEQUENCE [LARGE SCALE GENOMIC DNA]</scope>
    <source>
        <strain evidence="1 2">ALL</strain>
    </source>
</reference>
<gene>
    <name evidence="1" type="ORF">L596_017357</name>
</gene>
<keyword evidence="2" id="KW-1185">Reference proteome</keyword>
<sequence>MKWTENFESYFRKASEFKKQLAKDCGRAYSLFDNQLKNLVNSEAVSFCANNSDFFYSGFSLLLKRDLVSATIMTYVTRQCSRVVEKSDHLRNATDEMLKRTRNNSVSMRRFHYENVLSGLTIAIKKRIDAIVDKKVSLRGRANRLLFNQMLLAKDDYNDYKWPFQKRCENWERFMKISIRIQSLRWSFE</sequence>
<protein>
    <submittedName>
        <fullName evidence="1">Uncharacterized protein</fullName>
    </submittedName>
</protein>
<evidence type="ECO:0000313" key="1">
    <source>
        <dbReference type="EMBL" id="TKR76175.1"/>
    </source>
</evidence>